<evidence type="ECO:0000313" key="2">
    <source>
        <dbReference type="Proteomes" id="UP000001312"/>
    </source>
</evidence>
<dbReference type="AlphaFoldDB" id="A7F206"/>
<dbReference type="GeneID" id="5483628"/>
<dbReference type="RefSeq" id="XP_001587634.1">
    <property type="nucleotide sequence ID" value="XM_001587584.1"/>
</dbReference>
<dbReference type="KEGG" id="ssl:SS1G_11627"/>
<dbReference type="Proteomes" id="UP000001312">
    <property type="component" value="Unassembled WGS sequence"/>
</dbReference>
<name>A7F206_SCLS1</name>
<proteinExistence type="predicted"/>
<protein>
    <submittedName>
        <fullName evidence="1">Uncharacterized protein</fullName>
    </submittedName>
</protein>
<accession>A7F206</accession>
<dbReference type="InParanoid" id="A7F206"/>
<keyword evidence="2" id="KW-1185">Reference proteome</keyword>
<sequence length="48" mass="5215">MDSGVLTIVDIPPEGLKEYHFRVYPQILGLCTSYLNIGTGALSETQSS</sequence>
<gene>
    <name evidence="1" type="ORF">SS1G_11627</name>
</gene>
<dbReference type="EMBL" id="CH476638">
    <property type="protein sequence ID" value="EDN95748.1"/>
    <property type="molecule type" value="Genomic_DNA"/>
</dbReference>
<evidence type="ECO:0000313" key="1">
    <source>
        <dbReference type="EMBL" id="EDN95748.1"/>
    </source>
</evidence>
<reference evidence="2" key="1">
    <citation type="journal article" date="2011" name="PLoS Genet.">
        <title>Genomic analysis of the necrotrophic fungal pathogens Sclerotinia sclerotiorum and Botrytis cinerea.</title>
        <authorList>
            <person name="Amselem J."/>
            <person name="Cuomo C.A."/>
            <person name="van Kan J.A."/>
            <person name="Viaud M."/>
            <person name="Benito E.P."/>
            <person name="Couloux A."/>
            <person name="Coutinho P.M."/>
            <person name="de Vries R.P."/>
            <person name="Dyer P.S."/>
            <person name="Fillinger S."/>
            <person name="Fournier E."/>
            <person name="Gout L."/>
            <person name="Hahn M."/>
            <person name="Kohn L."/>
            <person name="Lapalu N."/>
            <person name="Plummer K.M."/>
            <person name="Pradier J.M."/>
            <person name="Quevillon E."/>
            <person name="Sharon A."/>
            <person name="Simon A."/>
            <person name="ten Have A."/>
            <person name="Tudzynski B."/>
            <person name="Tudzynski P."/>
            <person name="Wincker P."/>
            <person name="Andrew M."/>
            <person name="Anthouard V."/>
            <person name="Beever R.E."/>
            <person name="Beffa R."/>
            <person name="Benoit I."/>
            <person name="Bouzid O."/>
            <person name="Brault B."/>
            <person name="Chen Z."/>
            <person name="Choquer M."/>
            <person name="Collemare J."/>
            <person name="Cotton P."/>
            <person name="Danchin E.G."/>
            <person name="Da Silva C."/>
            <person name="Gautier A."/>
            <person name="Giraud C."/>
            <person name="Giraud T."/>
            <person name="Gonzalez C."/>
            <person name="Grossetete S."/>
            <person name="Guldener U."/>
            <person name="Henrissat B."/>
            <person name="Howlett B.J."/>
            <person name="Kodira C."/>
            <person name="Kretschmer M."/>
            <person name="Lappartient A."/>
            <person name="Leroch M."/>
            <person name="Levis C."/>
            <person name="Mauceli E."/>
            <person name="Neuveglise C."/>
            <person name="Oeser B."/>
            <person name="Pearson M."/>
            <person name="Poulain J."/>
            <person name="Poussereau N."/>
            <person name="Quesneville H."/>
            <person name="Rascle C."/>
            <person name="Schumacher J."/>
            <person name="Segurens B."/>
            <person name="Sexton A."/>
            <person name="Silva E."/>
            <person name="Sirven C."/>
            <person name="Soanes D.M."/>
            <person name="Talbot N.J."/>
            <person name="Templeton M."/>
            <person name="Yandava C."/>
            <person name="Yarden O."/>
            <person name="Zeng Q."/>
            <person name="Rollins J.A."/>
            <person name="Lebrun M.H."/>
            <person name="Dickman M."/>
        </authorList>
    </citation>
    <scope>NUCLEOTIDE SEQUENCE [LARGE SCALE GENOMIC DNA]</scope>
    <source>
        <strain evidence="2">ATCC 18683 / 1980 / Ss-1</strain>
    </source>
</reference>
<organism evidence="1 2">
    <name type="scientific">Sclerotinia sclerotiorum (strain ATCC 18683 / 1980 / Ss-1)</name>
    <name type="common">White mold</name>
    <name type="synonym">Whetzelinia sclerotiorum</name>
    <dbReference type="NCBI Taxonomy" id="665079"/>
    <lineage>
        <taxon>Eukaryota</taxon>
        <taxon>Fungi</taxon>
        <taxon>Dikarya</taxon>
        <taxon>Ascomycota</taxon>
        <taxon>Pezizomycotina</taxon>
        <taxon>Leotiomycetes</taxon>
        <taxon>Helotiales</taxon>
        <taxon>Sclerotiniaceae</taxon>
        <taxon>Sclerotinia</taxon>
    </lineage>
</organism>